<dbReference type="AlphaFoldDB" id="W6TDL5"/>
<accession>W6TDL5</accession>
<name>W6TDL5_HOLOB</name>
<gene>
    <name evidence="1" type="ORF">P618_201135</name>
</gene>
<dbReference type="Proteomes" id="UP000019112">
    <property type="component" value="Unassembled WGS sequence"/>
</dbReference>
<evidence type="ECO:0000313" key="1">
    <source>
        <dbReference type="EMBL" id="ETZ06694.1"/>
    </source>
</evidence>
<protein>
    <submittedName>
        <fullName evidence="1">Uncharacterized protein</fullName>
    </submittedName>
</protein>
<sequence length="141" mass="16149">MSICFTLFTFLFIFFLIERDVGSLLTDLINILRIKDMISLNASGRFSYFCTSFSEILLFSKKTFTASTKFFSEFLKALYSLSLKYSGAYMRALVHSINFSFTLTKGSKVLFMKLFISFEASLILSFENHLMILETFSSADA</sequence>
<dbReference type="EMBL" id="AWTR02000089">
    <property type="protein sequence ID" value="ETZ06694.1"/>
    <property type="molecule type" value="Genomic_DNA"/>
</dbReference>
<proteinExistence type="predicted"/>
<comment type="caution">
    <text evidence="1">The sequence shown here is derived from an EMBL/GenBank/DDBJ whole genome shotgun (WGS) entry which is preliminary data.</text>
</comment>
<keyword evidence="2" id="KW-1185">Reference proteome</keyword>
<reference evidence="1 2" key="1">
    <citation type="journal article" date="2014" name="FEMS Microbiol. Lett.">
        <title>Draft genome sequences of three Holospora species (Holospora obtusa, Holospora undulata, and Holospora elegans), endonuclear symbiotic bacteria of the ciliate Paramecium caudatum.</title>
        <authorList>
            <person name="Dohra H."/>
            <person name="Tanaka K."/>
            <person name="Suzuki T."/>
            <person name="Fujishima M."/>
            <person name="Suzuki H."/>
        </authorList>
    </citation>
    <scope>NUCLEOTIDE SEQUENCE [LARGE SCALE GENOMIC DNA]</scope>
    <source>
        <strain evidence="1 2">F1</strain>
    </source>
</reference>
<organism evidence="1 2">
    <name type="scientific">Holospora obtusa F1</name>
    <dbReference type="NCBI Taxonomy" id="1399147"/>
    <lineage>
        <taxon>Bacteria</taxon>
        <taxon>Pseudomonadati</taxon>
        <taxon>Pseudomonadota</taxon>
        <taxon>Alphaproteobacteria</taxon>
        <taxon>Holosporales</taxon>
        <taxon>Holosporaceae</taxon>
        <taxon>Holospora</taxon>
    </lineage>
</organism>
<evidence type="ECO:0000313" key="2">
    <source>
        <dbReference type="Proteomes" id="UP000019112"/>
    </source>
</evidence>